<feature type="domain" description="Histidine kinase" evidence="24">
    <location>
        <begin position="510"/>
        <end position="698"/>
    </location>
</feature>
<keyword evidence="7" id="KW-1003">Cell membrane</keyword>
<dbReference type="EC" id="2.7.13.3" evidence="5"/>
<keyword evidence="17" id="KW-0411">Iron-sulfur</keyword>
<feature type="repeat" description="TPR" evidence="21">
    <location>
        <begin position="176"/>
        <end position="209"/>
    </location>
</feature>
<evidence type="ECO:0000256" key="4">
    <source>
        <dbReference type="ARBA" id="ARBA00004651"/>
    </source>
</evidence>
<comment type="function">
    <text evidence="19">Member of the two-component regulatory system NreB/NreC involved in the control of dissimilatory nitrate/nitrite reduction in response to oxygen. NreB functions as a direct oxygen sensor histidine kinase which is autophosphorylated, in the absence of oxygen, probably at the conserved histidine residue, and transfers its phosphate group probably to a conserved aspartate residue of NreC. NreB/NreC activates the expression of the nitrate (narGHJI) and nitrite (nir) reductase operons, as well as the putative nitrate transporter gene narT.</text>
</comment>
<dbReference type="Proteomes" id="UP001596106">
    <property type="component" value="Unassembled WGS sequence"/>
</dbReference>
<evidence type="ECO:0000256" key="20">
    <source>
        <dbReference type="ARBA" id="ARBA00030800"/>
    </source>
</evidence>
<dbReference type="PANTHER" id="PTHR24421:SF37">
    <property type="entry name" value="SENSOR HISTIDINE KINASE NARS"/>
    <property type="match status" value="1"/>
</dbReference>
<feature type="domain" description="PI-PLC Y-box" evidence="23">
    <location>
        <begin position="41"/>
        <end position="123"/>
    </location>
</feature>
<evidence type="ECO:0000256" key="15">
    <source>
        <dbReference type="ARBA" id="ARBA00023004"/>
    </source>
</evidence>
<dbReference type="Gene3D" id="3.30.565.10">
    <property type="entry name" value="Histidine kinase-like ATPase, C-terminal domain"/>
    <property type="match status" value="1"/>
</dbReference>
<evidence type="ECO:0000256" key="12">
    <source>
        <dbReference type="ARBA" id="ARBA00022723"/>
    </source>
</evidence>
<evidence type="ECO:0000256" key="16">
    <source>
        <dbReference type="ARBA" id="ARBA00023012"/>
    </source>
</evidence>
<evidence type="ECO:0000256" key="7">
    <source>
        <dbReference type="ARBA" id="ARBA00022475"/>
    </source>
</evidence>
<evidence type="ECO:0000313" key="26">
    <source>
        <dbReference type="Proteomes" id="UP001596106"/>
    </source>
</evidence>
<dbReference type="RefSeq" id="WP_379840377.1">
    <property type="nucleotide sequence ID" value="NZ_JBHSMA010000001.1"/>
</dbReference>
<evidence type="ECO:0000256" key="13">
    <source>
        <dbReference type="ARBA" id="ARBA00022777"/>
    </source>
</evidence>
<dbReference type="PROSITE" id="PS50005">
    <property type="entry name" value="TPR"/>
    <property type="match status" value="2"/>
</dbReference>
<evidence type="ECO:0000256" key="5">
    <source>
        <dbReference type="ARBA" id="ARBA00012438"/>
    </source>
</evidence>
<dbReference type="InterPro" id="IPR001711">
    <property type="entry name" value="PLipase_C_Pinositol-sp_Y"/>
</dbReference>
<dbReference type="SMART" id="SM00387">
    <property type="entry name" value="HATPase_c"/>
    <property type="match status" value="1"/>
</dbReference>
<dbReference type="EMBL" id="JBHSMA010000001">
    <property type="protein sequence ID" value="MFC5407693.1"/>
    <property type="molecule type" value="Genomic_DNA"/>
</dbReference>
<dbReference type="SUPFAM" id="SSF55874">
    <property type="entry name" value="ATPase domain of HSP90 chaperone/DNA topoisomerase II/histidine kinase"/>
    <property type="match status" value="1"/>
</dbReference>
<dbReference type="InterPro" id="IPR003594">
    <property type="entry name" value="HATPase_dom"/>
</dbReference>
<dbReference type="Gene3D" id="1.20.5.1930">
    <property type="match status" value="1"/>
</dbReference>
<keyword evidence="8" id="KW-0004">4Fe-4S</keyword>
<dbReference type="PANTHER" id="PTHR24421">
    <property type="entry name" value="NITRATE/NITRITE SENSOR PROTEIN NARX-RELATED"/>
    <property type="match status" value="1"/>
</dbReference>
<name>A0ABW0I507_9BACT</name>
<keyword evidence="18 22" id="KW-0472">Membrane</keyword>
<dbReference type="SUPFAM" id="SSF48452">
    <property type="entry name" value="TPR-like"/>
    <property type="match status" value="2"/>
</dbReference>
<comment type="subcellular location">
    <subcellularLocation>
        <location evidence="4">Cell membrane</location>
        <topology evidence="4">Multi-pass membrane protein</topology>
    </subcellularLocation>
    <subcellularLocation>
        <location evidence="3">Cytoplasm</location>
    </subcellularLocation>
</comment>
<dbReference type="InterPro" id="IPR019734">
    <property type="entry name" value="TPR_rpt"/>
</dbReference>
<dbReference type="InterPro" id="IPR011712">
    <property type="entry name" value="Sig_transdc_His_kin_sub3_dim/P"/>
</dbReference>
<comment type="cofactor">
    <cofactor evidence="2">
        <name>[4Fe-4S] cluster</name>
        <dbReference type="ChEBI" id="CHEBI:49883"/>
    </cofactor>
</comment>
<dbReference type="SMART" id="SM00028">
    <property type="entry name" value="TPR"/>
    <property type="match status" value="6"/>
</dbReference>
<keyword evidence="10" id="KW-0808">Transferase</keyword>
<keyword evidence="26" id="KW-1185">Reference proteome</keyword>
<accession>A0ABW0I507</accession>
<keyword evidence="16" id="KW-0902">Two-component regulatory system</keyword>
<dbReference type="Pfam" id="PF02518">
    <property type="entry name" value="HATPase_c"/>
    <property type="match status" value="1"/>
</dbReference>
<evidence type="ECO:0000256" key="18">
    <source>
        <dbReference type="ARBA" id="ARBA00023136"/>
    </source>
</evidence>
<keyword evidence="13" id="KW-0418">Kinase</keyword>
<comment type="caution">
    <text evidence="25">The sequence shown here is derived from an EMBL/GenBank/DDBJ whole genome shotgun (WGS) entry which is preliminary data.</text>
</comment>
<dbReference type="CDD" id="cd16917">
    <property type="entry name" value="HATPase_UhpB-NarQ-NarX-like"/>
    <property type="match status" value="1"/>
</dbReference>
<dbReference type="Gene3D" id="1.25.40.10">
    <property type="entry name" value="Tetratricopeptide repeat domain"/>
    <property type="match status" value="1"/>
</dbReference>
<keyword evidence="12" id="KW-0479">Metal-binding</keyword>
<comment type="catalytic activity">
    <reaction evidence="1">
        <text>ATP + protein L-histidine = ADP + protein N-phospho-L-histidine.</text>
        <dbReference type="EC" id="2.7.13.3"/>
    </reaction>
</comment>
<evidence type="ECO:0000259" key="23">
    <source>
        <dbReference type="PROSITE" id="PS50008"/>
    </source>
</evidence>
<protein>
    <recommendedName>
        <fullName evidence="6">Oxygen sensor histidine kinase NreB</fullName>
        <ecNumber evidence="5">2.7.13.3</ecNumber>
    </recommendedName>
    <alternativeName>
        <fullName evidence="20">Nitrogen regulation protein B</fullName>
    </alternativeName>
</protein>
<dbReference type="PROSITE" id="PS50008">
    <property type="entry name" value="PIPLC_Y_DOMAIN"/>
    <property type="match status" value="1"/>
</dbReference>
<keyword evidence="9" id="KW-0963">Cytoplasm</keyword>
<dbReference type="PRINTS" id="PR00344">
    <property type="entry name" value="BCTRLSENSOR"/>
</dbReference>
<proteinExistence type="predicted"/>
<evidence type="ECO:0000256" key="10">
    <source>
        <dbReference type="ARBA" id="ARBA00022679"/>
    </source>
</evidence>
<dbReference type="InterPro" id="IPR004358">
    <property type="entry name" value="Sig_transdc_His_kin-like_C"/>
</dbReference>
<dbReference type="InterPro" id="IPR005467">
    <property type="entry name" value="His_kinase_dom"/>
</dbReference>
<dbReference type="InterPro" id="IPR050482">
    <property type="entry name" value="Sensor_HK_TwoCompSys"/>
</dbReference>
<evidence type="ECO:0000259" key="24">
    <source>
        <dbReference type="PROSITE" id="PS50109"/>
    </source>
</evidence>
<evidence type="ECO:0000256" key="11">
    <source>
        <dbReference type="ARBA" id="ARBA00022692"/>
    </source>
</evidence>
<evidence type="ECO:0000256" key="19">
    <source>
        <dbReference type="ARBA" id="ARBA00024827"/>
    </source>
</evidence>
<dbReference type="Pfam" id="PF13424">
    <property type="entry name" value="TPR_12"/>
    <property type="match status" value="1"/>
</dbReference>
<evidence type="ECO:0000256" key="17">
    <source>
        <dbReference type="ARBA" id="ARBA00023014"/>
    </source>
</evidence>
<keyword evidence="15" id="KW-0408">Iron</keyword>
<evidence type="ECO:0000256" key="1">
    <source>
        <dbReference type="ARBA" id="ARBA00000085"/>
    </source>
</evidence>
<dbReference type="PROSITE" id="PS50109">
    <property type="entry name" value="HIS_KIN"/>
    <property type="match status" value="1"/>
</dbReference>
<evidence type="ECO:0000313" key="25">
    <source>
        <dbReference type="EMBL" id="MFC5407693.1"/>
    </source>
</evidence>
<dbReference type="Pfam" id="PF07730">
    <property type="entry name" value="HisKA_3"/>
    <property type="match status" value="1"/>
</dbReference>
<feature type="transmembrane region" description="Helical" evidence="22">
    <location>
        <begin position="456"/>
        <end position="473"/>
    </location>
</feature>
<feature type="repeat" description="TPR" evidence="21">
    <location>
        <begin position="256"/>
        <end position="289"/>
    </location>
</feature>
<dbReference type="InterPro" id="IPR011990">
    <property type="entry name" value="TPR-like_helical_dom_sf"/>
</dbReference>
<evidence type="ECO:0000256" key="21">
    <source>
        <dbReference type="PROSITE-ProRule" id="PRU00339"/>
    </source>
</evidence>
<evidence type="ECO:0000256" key="22">
    <source>
        <dbReference type="SAM" id="Phobius"/>
    </source>
</evidence>
<keyword evidence="11 22" id="KW-0812">Transmembrane</keyword>
<evidence type="ECO:0000256" key="8">
    <source>
        <dbReference type="ARBA" id="ARBA00022485"/>
    </source>
</evidence>
<evidence type="ECO:0000256" key="3">
    <source>
        <dbReference type="ARBA" id="ARBA00004496"/>
    </source>
</evidence>
<dbReference type="InterPro" id="IPR036890">
    <property type="entry name" value="HATPase_C_sf"/>
</dbReference>
<evidence type="ECO:0000256" key="9">
    <source>
        <dbReference type="ARBA" id="ARBA00022490"/>
    </source>
</evidence>
<evidence type="ECO:0000256" key="2">
    <source>
        <dbReference type="ARBA" id="ARBA00001966"/>
    </source>
</evidence>
<sequence length="704" mass="79378">MPNHFLPLTSRRLSSRVRNGLLLFLLGLSLSLQAQKIDSLQKQLTKVLPDSQRVATLYELGFAYWLSGEDSLATHHCTQAVRLAHKRGLFKEEGKARLHLARIEADRMVDFQAGFAQIDTTLRIAAQLKDRHMEGIAYIRKAQLLETNLTRQKEIGPLVEKALAIFVALGDKSWQGTVYNEQAQRFSRSGEYSKAIEFFLKARKLQEEVNDIAALRSTLPNLGVAYEALNLHQEALAVFDAADPIAKKRNDKVLEAFLLNQRAEIFEKQGKYDQALKALEQAVAIHKATGAAYWLPKSYARMARVYIKRKEYANARKFNRLGDKLFQDVVDSEEFLDHIIQVNDAKISLAEKQYKHVIAGATKGLEWAEESDPPLLAEAAEYHYMLAESYEALGATGRALLHYKKYKAASDSLLNRESVQKATASAMKYEFDQQKQQHQLRLQALENQKLTMGRNWLMAVAALALLLAGVILWSNRTLTRKNRELTTKNREIEEALFKGQHIERKRVATELHDNLNTKLAALRWRLEAWDLSTHSEKDQKIHAGSIQMLEDVYADVRQISHNLLPSELQTQGLGAALQKLMTQLNFNPSMEFRLETDGYEKRVDARIEFELYHVTLELVNNILKHSQANRVLLTLTQTPTRVQLVVGDNGVGMQLDVASAGIGLRNIHSRVDSLGGKCRFESAPGLGTTVSIDVPIEAPLSGVA</sequence>
<evidence type="ECO:0000256" key="14">
    <source>
        <dbReference type="ARBA" id="ARBA00022989"/>
    </source>
</evidence>
<reference evidence="26" key="1">
    <citation type="journal article" date="2019" name="Int. J. Syst. Evol. Microbiol.">
        <title>The Global Catalogue of Microorganisms (GCM) 10K type strain sequencing project: providing services to taxonomists for standard genome sequencing and annotation.</title>
        <authorList>
            <consortium name="The Broad Institute Genomics Platform"/>
            <consortium name="The Broad Institute Genome Sequencing Center for Infectious Disease"/>
            <person name="Wu L."/>
            <person name="Ma J."/>
        </authorList>
    </citation>
    <scope>NUCLEOTIDE SEQUENCE [LARGE SCALE GENOMIC DNA]</scope>
    <source>
        <strain evidence="26">CCUG 55250</strain>
    </source>
</reference>
<keyword evidence="14 22" id="KW-1133">Transmembrane helix</keyword>
<evidence type="ECO:0000256" key="6">
    <source>
        <dbReference type="ARBA" id="ARBA00017322"/>
    </source>
</evidence>
<gene>
    <name evidence="25" type="ORF">ACFPMF_00110</name>
</gene>
<organism evidence="25 26">
    <name type="scientific">Larkinella bovis</name>
    <dbReference type="NCBI Taxonomy" id="683041"/>
    <lineage>
        <taxon>Bacteria</taxon>
        <taxon>Pseudomonadati</taxon>
        <taxon>Bacteroidota</taxon>
        <taxon>Cytophagia</taxon>
        <taxon>Cytophagales</taxon>
        <taxon>Spirosomataceae</taxon>
        <taxon>Larkinella</taxon>
    </lineage>
</organism>
<keyword evidence="21" id="KW-0802">TPR repeat</keyword>